<feature type="compositionally biased region" description="Pro residues" evidence="1">
    <location>
        <begin position="93"/>
        <end position="103"/>
    </location>
</feature>
<reference evidence="2 3" key="1">
    <citation type="submission" date="2019-11" db="EMBL/GenBank/DDBJ databases">
        <authorList>
            <person name="Jiang L.-Q."/>
        </authorList>
    </citation>
    <scope>NUCLEOTIDE SEQUENCE [LARGE SCALE GENOMIC DNA]</scope>
    <source>
        <strain evidence="2 3">YIM 132087</strain>
    </source>
</reference>
<sequence>MKVSPSASQESPPETDAALVLVLVLVVGGAPFDGAALVEVATLVRDVVTTTAVPEETGLDEAADDAEADGALEDGVLDVAELVGNADTVPLPVDSPPHAPSTTPPAARARNLRTTAARRTDALRSSGRSPAVTGLCVTLSEERREPAVRMRHSAR</sequence>
<keyword evidence="3" id="KW-1185">Reference proteome</keyword>
<dbReference type="Proteomes" id="UP000460221">
    <property type="component" value="Unassembled WGS sequence"/>
</dbReference>
<protein>
    <submittedName>
        <fullName evidence="2">Uncharacterized protein</fullName>
    </submittedName>
</protein>
<accession>A0A7K1FTC7</accession>
<dbReference type="RefSeq" id="WP_154770034.1">
    <property type="nucleotide sequence ID" value="NZ_WLYK01000008.1"/>
</dbReference>
<dbReference type="AlphaFoldDB" id="A0A7K1FTC7"/>
<name>A0A7K1FTC7_9ACTN</name>
<organism evidence="2 3">
    <name type="scientific">Nakamurella alba</name>
    <dbReference type="NCBI Taxonomy" id="2665158"/>
    <lineage>
        <taxon>Bacteria</taxon>
        <taxon>Bacillati</taxon>
        <taxon>Actinomycetota</taxon>
        <taxon>Actinomycetes</taxon>
        <taxon>Nakamurellales</taxon>
        <taxon>Nakamurellaceae</taxon>
        <taxon>Nakamurella</taxon>
    </lineage>
</organism>
<evidence type="ECO:0000313" key="3">
    <source>
        <dbReference type="Proteomes" id="UP000460221"/>
    </source>
</evidence>
<dbReference type="EMBL" id="WLYK01000008">
    <property type="protein sequence ID" value="MTD16054.1"/>
    <property type="molecule type" value="Genomic_DNA"/>
</dbReference>
<feature type="region of interest" description="Disordered" evidence="1">
    <location>
        <begin position="88"/>
        <end position="135"/>
    </location>
</feature>
<evidence type="ECO:0000313" key="2">
    <source>
        <dbReference type="EMBL" id="MTD16054.1"/>
    </source>
</evidence>
<comment type="caution">
    <text evidence="2">The sequence shown here is derived from an EMBL/GenBank/DDBJ whole genome shotgun (WGS) entry which is preliminary data.</text>
</comment>
<feature type="compositionally biased region" description="Low complexity" evidence="1">
    <location>
        <begin position="104"/>
        <end position="117"/>
    </location>
</feature>
<evidence type="ECO:0000256" key="1">
    <source>
        <dbReference type="SAM" id="MobiDB-lite"/>
    </source>
</evidence>
<gene>
    <name evidence="2" type="ORF">GIS00_19130</name>
</gene>
<proteinExistence type="predicted"/>